<dbReference type="Proteomes" id="UP000315540">
    <property type="component" value="Unassembled WGS sequence"/>
</dbReference>
<accession>A0A504J0U8</accession>
<sequence length="154" mass="18553">MKLERDVLEKLKIVLSNTIRMVEIYKLARDLSDQVDIHAFFDRKVKQRLKFLKKFKLESYKYFSVNDYFFKSSLDNSNQINKKNFFTKKGQTNAIKRCIVFEKEIAEEYEDLLREKKIPPILDTMLILQYQEIQNSINRCVLFYNRLCNSESEV</sequence>
<dbReference type="AlphaFoldDB" id="A0A504J0U8"/>
<evidence type="ECO:0000313" key="2">
    <source>
        <dbReference type="Proteomes" id="UP000315540"/>
    </source>
</evidence>
<comment type="caution">
    <text evidence="1">The sequence shown here is derived from an EMBL/GenBank/DDBJ whole genome shotgun (WGS) entry which is preliminary data.</text>
</comment>
<evidence type="ECO:0008006" key="3">
    <source>
        <dbReference type="Google" id="ProtNLM"/>
    </source>
</evidence>
<dbReference type="EMBL" id="VFWZ01000005">
    <property type="protein sequence ID" value="TPN84456.1"/>
    <property type="molecule type" value="Genomic_DNA"/>
</dbReference>
<reference evidence="1 2" key="1">
    <citation type="submission" date="2019-06" db="EMBL/GenBank/DDBJ databases">
        <authorList>
            <person name="Meng X."/>
        </authorList>
    </citation>
    <scope>NUCLEOTIDE SEQUENCE [LARGE SCALE GENOMIC DNA]</scope>
    <source>
        <strain evidence="1 2">M625</strain>
    </source>
</reference>
<evidence type="ECO:0000313" key="1">
    <source>
        <dbReference type="EMBL" id="TPN84456.1"/>
    </source>
</evidence>
<dbReference type="RefSeq" id="WP_140594791.1">
    <property type="nucleotide sequence ID" value="NZ_VFWZ01000005.1"/>
</dbReference>
<dbReference type="Gene3D" id="1.20.1260.10">
    <property type="match status" value="1"/>
</dbReference>
<proteinExistence type="predicted"/>
<name>A0A504J0U8_9FLAO</name>
<dbReference type="InterPro" id="IPR012347">
    <property type="entry name" value="Ferritin-like"/>
</dbReference>
<keyword evidence="2" id="KW-1185">Reference proteome</keyword>
<organism evidence="1 2">
    <name type="scientific">Aquimarina algicola</name>
    <dbReference type="NCBI Taxonomy" id="2589995"/>
    <lineage>
        <taxon>Bacteria</taxon>
        <taxon>Pseudomonadati</taxon>
        <taxon>Bacteroidota</taxon>
        <taxon>Flavobacteriia</taxon>
        <taxon>Flavobacteriales</taxon>
        <taxon>Flavobacteriaceae</taxon>
        <taxon>Aquimarina</taxon>
    </lineage>
</organism>
<protein>
    <recommendedName>
        <fullName evidence="3">DUF2383 domain-containing protein</fullName>
    </recommendedName>
</protein>
<gene>
    <name evidence="1" type="ORF">FHK87_16115</name>
</gene>